<organism evidence="6 7">
    <name type="scientific">Paenibacillus mucilaginosus (strain KNP414)</name>
    <dbReference type="NCBI Taxonomy" id="1036673"/>
    <lineage>
        <taxon>Bacteria</taxon>
        <taxon>Bacillati</taxon>
        <taxon>Bacillota</taxon>
        <taxon>Bacilli</taxon>
        <taxon>Bacillales</taxon>
        <taxon>Paenibacillaceae</taxon>
        <taxon>Paenibacillus</taxon>
    </lineage>
</organism>
<keyword evidence="3 5" id="KW-1133">Transmembrane helix</keyword>
<keyword evidence="4 5" id="KW-0472">Membrane</keyword>
<accession>F8FNF2</accession>
<evidence type="ECO:0000256" key="3">
    <source>
        <dbReference type="ARBA" id="ARBA00022989"/>
    </source>
</evidence>
<dbReference type="PATRIC" id="fig|1036673.3.peg.318"/>
<evidence type="ECO:0000256" key="1">
    <source>
        <dbReference type="ARBA" id="ARBA00004141"/>
    </source>
</evidence>
<evidence type="ECO:0000256" key="5">
    <source>
        <dbReference type="SAM" id="Phobius"/>
    </source>
</evidence>
<feature type="transmembrane region" description="Helical" evidence="5">
    <location>
        <begin position="49"/>
        <end position="67"/>
    </location>
</feature>
<reference evidence="7" key="1">
    <citation type="submission" date="2011-06" db="EMBL/GenBank/DDBJ databases">
        <title>Complete genome sequence of Paenibacillus mucilaginosus KNP414.</title>
        <authorList>
            <person name="Wang J."/>
            <person name="Hu S."/>
            <person name="Hu X."/>
            <person name="Zhang B."/>
            <person name="Dong D."/>
            <person name="Zhang S."/>
            <person name="Zhao K."/>
            <person name="Wu D."/>
        </authorList>
    </citation>
    <scope>NUCLEOTIDE SEQUENCE [LARGE SCALE GENOMIC DNA]</scope>
    <source>
        <strain evidence="7">KNP414</strain>
    </source>
</reference>
<dbReference type="PANTHER" id="PTHR36460">
    <property type="entry name" value="UPF0132 DOMAIN PROTEIN (AFU_ORTHOLOGUE AFUA_3G10255)"/>
    <property type="match status" value="1"/>
</dbReference>
<dbReference type="Pfam" id="PF09685">
    <property type="entry name" value="MamF_MmsF"/>
    <property type="match status" value="1"/>
</dbReference>
<evidence type="ECO:0000313" key="7">
    <source>
        <dbReference type="Proteomes" id="UP000006620"/>
    </source>
</evidence>
<dbReference type="HOGENOM" id="CLU_095018_0_0_9"/>
<dbReference type="Proteomes" id="UP000006620">
    <property type="component" value="Chromosome"/>
</dbReference>
<dbReference type="InterPro" id="IPR019109">
    <property type="entry name" value="MamF_MmsF"/>
</dbReference>
<name>F8FNF2_PAEMK</name>
<keyword evidence="2 5" id="KW-0812">Transmembrane</keyword>
<comment type="subcellular location">
    <subcellularLocation>
        <location evidence="1">Membrane</location>
        <topology evidence="1">Multi-pass membrane protein</topology>
    </subcellularLocation>
</comment>
<proteinExistence type="predicted"/>
<evidence type="ECO:0008006" key="8">
    <source>
        <dbReference type="Google" id="ProtNLM"/>
    </source>
</evidence>
<evidence type="ECO:0000256" key="2">
    <source>
        <dbReference type="ARBA" id="ARBA00022692"/>
    </source>
</evidence>
<dbReference type="KEGG" id="pms:KNP414_00364"/>
<protein>
    <recommendedName>
        <fullName evidence="8">Chloroplast import component protein (Tic20)</fullName>
    </recommendedName>
</protein>
<reference evidence="6 7" key="2">
    <citation type="journal article" date="2013" name="Genome Announc.">
        <title>Genome Sequence of Growth-Improving Paenibacillus mucilaginosus Strain KNP414.</title>
        <authorList>
            <person name="Lu J.J."/>
            <person name="Wang J.F."/>
            <person name="Hu X.F."/>
        </authorList>
    </citation>
    <scope>NUCLEOTIDE SEQUENCE [LARGE SCALE GENOMIC DNA]</scope>
    <source>
        <strain evidence="6 7">KNP414</strain>
    </source>
</reference>
<evidence type="ECO:0000313" key="6">
    <source>
        <dbReference type="EMBL" id="AEI38989.1"/>
    </source>
</evidence>
<evidence type="ECO:0000256" key="4">
    <source>
        <dbReference type="ARBA" id="ARBA00023136"/>
    </source>
</evidence>
<dbReference type="PANTHER" id="PTHR36460:SF1">
    <property type="entry name" value="UPF0132 DOMAIN PROTEIN (AFU_ORTHOLOGUE AFUA_3G10255)"/>
    <property type="match status" value="1"/>
</dbReference>
<feature type="transmembrane region" description="Helical" evidence="5">
    <location>
        <begin position="20"/>
        <end position="37"/>
    </location>
</feature>
<dbReference type="RefSeq" id="WP_013914155.1">
    <property type="nucleotide sequence ID" value="NC_015690.1"/>
</dbReference>
<dbReference type="EMBL" id="CP002869">
    <property type="protein sequence ID" value="AEI38989.1"/>
    <property type="molecule type" value="Genomic_DNA"/>
</dbReference>
<dbReference type="AlphaFoldDB" id="F8FNF2"/>
<sequence>MKPMEPGRPISEKEDIERNKTSAVLAYILFFLPLLTAKDSRFAMYHANQGLLLLLTAMAFNIILGLIPVIGWLLMPVTNLAVLVLAVLGMVKAARGERRPLPVVGSFTLIPSPE</sequence>
<gene>
    <name evidence="6" type="ordered locus">KNP414_00364</name>
</gene>
<dbReference type="GO" id="GO:0016020">
    <property type="term" value="C:membrane"/>
    <property type="evidence" value="ECO:0007669"/>
    <property type="project" value="UniProtKB-SubCell"/>
</dbReference>